<evidence type="ECO:0000256" key="3">
    <source>
        <dbReference type="ARBA" id="ARBA00022448"/>
    </source>
</evidence>
<dbReference type="Pfam" id="PF25963">
    <property type="entry name" value="Beta-barrel_AAEA"/>
    <property type="match status" value="1"/>
</dbReference>
<dbReference type="GO" id="GO:0005886">
    <property type="term" value="C:plasma membrane"/>
    <property type="evidence" value="ECO:0007669"/>
    <property type="project" value="UniProtKB-SubCell"/>
</dbReference>
<evidence type="ECO:0000313" key="14">
    <source>
        <dbReference type="Proteomes" id="UP000322553"/>
    </source>
</evidence>
<dbReference type="PANTHER" id="PTHR30386">
    <property type="entry name" value="MEMBRANE FUSION SUBUNIT OF EMRAB-TOLC MULTIDRUG EFFLUX PUMP"/>
    <property type="match status" value="1"/>
</dbReference>
<comment type="similarity">
    <text evidence="2">Belongs to the membrane fusion protein (MFP) (TC 8.A.1) family.</text>
</comment>
<dbReference type="GO" id="GO:0015721">
    <property type="term" value="P:bile acid and bile salt transport"/>
    <property type="evidence" value="ECO:0007669"/>
    <property type="project" value="UniProtKB-ARBA"/>
</dbReference>
<dbReference type="GO" id="GO:0046677">
    <property type="term" value="P:response to antibiotic"/>
    <property type="evidence" value="ECO:0007669"/>
    <property type="project" value="UniProtKB-ARBA"/>
</dbReference>
<feature type="coiled-coil region" evidence="9">
    <location>
        <begin position="164"/>
        <end position="191"/>
    </location>
</feature>
<keyword evidence="3" id="KW-0813">Transport</keyword>
<dbReference type="Gene3D" id="2.40.50.100">
    <property type="match status" value="1"/>
</dbReference>
<evidence type="ECO:0000256" key="1">
    <source>
        <dbReference type="ARBA" id="ARBA00004383"/>
    </source>
</evidence>
<keyword evidence="4" id="KW-1003">Cell membrane</keyword>
<evidence type="ECO:0000256" key="8">
    <source>
        <dbReference type="ARBA" id="ARBA00023136"/>
    </source>
</evidence>
<evidence type="ECO:0000313" key="13">
    <source>
        <dbReference type="EMBL" id="QEL12031.1"/>
    </source>
</evidence>
<dbReference type="InterPro" id="IPR058634">
    <property type="entry name" value="AaeA-lik-b-barrel"/>
</dbReference>
<dbReference type="Gene3D" id="1.10.287.470">
    <property type="entry name" value="Helix hairpin bin"/>
    <property type="match status" value="2"/>
</dbReference>
<keyword evidence="6 10" id="KW-0812">Transmembrane</keyword>
<comment type="subcellular location">
    <subcellularLocation>
        <location evidence="1">Cell inner membrane</location>
        <topology evidence="1">Single-pass membrane protein</topology>
        <orientation evidence="1">Periplasmic side</orientation>
    </subcellularLocation>
</comment>
<keyword evidence="5" id="KW-0997">Cell inner membrane</keyword>
<dbReference type="FunFam" id="2.40.30.170:FF:000003">
    <property type="entry name" value="Multidrug resistance protein A"/>
    <property type="match status" value="1"/>
</dbReference>
<keyword evidence="8 10" id="KW-0472">Membrane</keyword>
<dbReference type="InterPro" id="IPR058633">
    <property type="entry name" value="EmrA/FarA_HH"/>
</dbReference>
<dbReference type="Proteomes" id="UP000322553">
    <property type="component" value="Chromosome"/>
</dbReference>
<dbReference type="InterPro" id="IPR050739">
    <property type="entry name" value="MFP"/>
</dbReference>
<evidence type="ECO:0000256" key="2">
    <source>
        <dbReference type="ARBA" id="ARBA00009477"/>
    </source>
</evidence>
<dbReference type="PANTHER" id="PTHR30386:SF19">
    <property type="entry name" value="MULTIDRUG EXPORT PROTEIN EMRA-RELATED"/>
    <property type="match status" value="1"/>
</dbReference>
<dbReference type="AlphaFoldDB" id="A0A5C1A0T8"/>
<feature type="transmembrane region" description="Helical" evidence="10">
    <location>
        <begin position="27"/>
        <end position="48"/>
    </location>
</feature>
<organism evidence="13 14">
    <name type="scientific">Kushneria phosphatilytica</name>
    <dbReference type="NCBI Taxonomy" id="657387"/>
    <lineage>
        <taxon>Bacteria</taxon>
        <taxon>Pseudomonadati</taxon>
        <taxon>Pseudomonadota</taxon>
        <taxon>Gammaproteobacteria</taxon>
        <taxon>Oceanospirillales</taxon>
        <taxon>Halomonadaceae</taxon>
        <taxon>Kushneria</taxon>
    </lineage>
</organism>
<dbReference type="KEGG" id="kuy:FY550_13370"/>
<dbReference type="GO" id="GO:1990961">
    <property type="term" value="P:xenobiotic detoxification by transmembrane export across the plasma membrane"/>
    <property type="evidence" value="ECO:0007669"/>
    <property type="project" value="UniProtKB-ARBA"/>
</dbReference>
<evidence type="ECO:0000259" key="12">
    <source>
        <dbReference type="Pfam" id="PF25963"/>
    </source>
</evidence>
<keyword evidence="14" id="KW-1185">Reference proteome</keyword>
<sequence length="408" mass="45462">MSDFEQNPSPDEASDDGRRKRRLRIRLLLGLVVIFLLAGAAWGAWWYFVAQYRVTTDDAYVHGNQISIMPRVSGTVTTIEAEDTDRVRQGQTLVRLDDSDYRVALDQALANLGQTVRQVGQLYAQLNEQKAVIAQRQATLRQRRDDYQRAHSLYQRHAISQADEEQAQTDYQAAQADLQAARGQLGALETQTRGTQPEEHPRIRAAAQQVRQAWLDLQRTTLQAPVSGQIAQRSVQLGQQVSGDSPLMAIVPLDQLWVEANYKETELAKVRIGQPVRIVADFYGDDVVYHGRVQGISAGTGSAFELLPPQNATGNWIKVVQRVPVRIGLDPDELRQHPLRIGLSLTATIDVHDTSGRAVTEQPITSPRFATPVYDSDLQPINRRIEAIIGHNLDHSLMTAASDASSRE</sequence>
<evidence type="ECO:0000256" key="9">
    <source>
        <dbReference type="SAM" id="Coils"/>
    </source>
</evidence>
<gene>
    <name evidence="13" type="ORF">FY550_13370</name>
</gene>
<protein>
    <submittedName>
        <fullName evidence="13">HlyD family efflux transporter periplasmic adaptor subunit</fullName>
    </submittedName>
</protein>
<reference evidence="13 14" key="1">
    <citation type="submission" date="2019-08" db="EMBL/GenBank/DDBJ databases">
        <title>Complete genome sequence of Kushneria sp. YCWA18, a halophilic phosphate-solubilizing bacterium isolated from Daqiao saltern in China.</title>
        <authorList>
            <person name="Du G.-X."/>
            <person name="Qu L.-Y."/>
        </authorList>
    </citation>
    <scope>NUCLEOTIDE SEQUENCE [LARGE SCALE GENOMIC DNA]</scope>
    <source>
        <strain evidence="13 14">YCWA18</strain>
    </source>
</reference>
<dbReference type="EMBL" id="CP043420">
    <property type="protein sequence ID" value="QEL12031.1"/>
    <property type="molecule type" value="Genomic_DNA"/>
</dbReference>
<feature type="domain" description="Multidrug export protein EmrA/FarA alpha-helical hairpin" evidence="11">
    <location>
        <begin position="100"/>
        <end position="220"/>
    </location>
</feature>
<keyword evidence="7 10" id="KW-1133">Transmembrane helix</keyword>
<evidence type="ECO:0000256" key="5">
    <source>
        <dbReference type="ARBA" id="ARBA00022519"/>
    </source>
</evidence>
<evidence type="ECO:0000256" key="7">
    <source>
        <dbReference type="ARBA" id="ARBA00022989"/>
    </source>
</evidence>
<accession>A0A5C1A0T8</accession>
<evidence type="ECO:0000259" key="11">
    <source>
        <dbReference type="Pfam" id="PF25885"/>
    </source>
</evidence>
<dbReference type="SUPFAM" id="SSF111369">
    <property type="entry name" value="HlyD-like secretion proteins"/>
    <property type="match status" value="3"/>
</dbReference>
<evidence type="ECO:0000256" key="4">
    <source>
        <dbReference type="ARBA" id="ARBA00022475"/>
    </source>
</evidence>
<dbReference type="RefSeq" id="WP_149054591.1">
    <property type="nucleotide sequence ID" value="NZ_CP043420.1"/>
</dbReference>
<dbReference type="Pfam" id="PF25885">
    <property type="entry name" value="HH_EMRA"/>
    <property type="match status" value="1"/>
</dbReference>
<name>A0A5C1A0T8_9GAMM</name>
<keyword evidence="9" id="KW-0175">Coiled coil</keyword>
<evidence type="ECO:0000256" key="6">
    <source>
        <dbReference type="ARBA" id="ARBA00022692"/>
    </source>
</evidence>
<dbReference type="Gene3D" id="2.40.30.170">
    <property type="match status" value="1"/>
</dbReference>
<feature type="domain" description="p-hydroxybenzoic acid efflux pump subunit AaeA-like beta-barrel" evidence="12">
    <location>
        <begin position="256"/>
        <end position="349"/>
    </location>
</feature>
<evidence type="ECO:0000256" key="10">
    <source>
        <dbReference type="SAM" id="Phobius"/>
    </source>
</evidence>
<proteinExistence type="inferred from homology"/>